<keyword evidence="2" id="KW-1185">Reference proteome</keyword>
<sequence>MLRFLLTFVFASLAANLCRAQTIEGQYDCLPAGSFTLCQNLWGESAGVGGQNSTLISTTGNSISWATNWTWANAPNNVKSYANVLHNTAKGVQLSAVKSAPTSWQWSYLTQSQGIRADVSYDIWFGKAQSGSPATSASSYEIMIWLSGLGGIQPVGSQILSGLNIAGHTWNLWKGPNANWEVLSFVSANGDITDFDADLNDFFTYLVQSQGVASTQFVQAIQTGTEPFVGSADLLIRNFSVSISS</sequence>
<comment type="caution">
    <text evidence="1">The sequence shown here is derived from an EMBL/GenBank/DDBJ whole genome shotgun (WGS) entry which is preliminary data.</text>
</comment>
<evidence type="ECO:0000313" key="2">
    <source>
        <dbReference type="Proteomes" id="UP001055072"/>
    </source>
</evidence>
<gene>
    <name evidence="1" type="ORF">BDY19DRAFT_180478</name>
</gene>
<name>A0ACB8U3B5_9APHY</name>
<evidence type="ECO:0000313" key="1">
    <source>
        <dbReference type="EMBL" id="KAI0088696.1"/>
    </source>
</evidence>
<protein>
    <submittedName>
        <fullName evidence="1">Endocellulase</fullName>
    </submittedName>
</protein>
<organism evidence="1 2">
    <name type="scientific">Irpex rosettiformis</name>
    <dbReference type="NCBI Taxonomy" id="378272"/>
    <lineage>
        <taxon>Eukaryota</taxon>
        <taxon>Fungi</taxon>
        <taxon>Dikarya</taxon>
        <taxon>Basidiomycota</taxon>
        <taxon>Agaricomycotina</taxon>
        <taxon>Agaricomycetes</taxon>
        <taxon>Polyporales</taxon>
        <taxon>Irpicaceae</taxon>
        <taxon>Irpex</taxon>
    </lineage>
</organism>
<proteinExistence type="predicted"/>
<reference evidence="1" key="1">
    <citation type="journal article" date="2021" name="Environ. Microbiol.">
        <title>Gene family expansions and transcriptome signatures uncover fungal adaptations to wood decay.</title>
        <authorList>
            <person name="Hage H."/>
            <person name="Miyauchi S."/>
            <person name="Viragh M."/>
            <person name="Drula E."/>
            <person name="Min B."/>
            <person name="Chaduli D."/>
            <person name="Navarro D."/>
            <person name="Favel A."/>
            <person name="Norest M."/>
            <person name="Lesage-Meessen L."/>
            <person name="Balint B."/>
            <person name="Merenyi Z."/>
            <person name="de Eugenio L."/>
            <person name="Morin E."/>
            <person name="Martinez A.T."/>
            <person name="Baldrian P."/>
            <person name="Stursova M."/>
            <person name="Martinez M.J."/>
            <person name="Novotny C."/>
            <person name="Magnuson J.K."/>
            <person name="Spatafora J.W."/>
            <person name="Maurice S."/>
            <person name="Pangilinan J."/>
            <person name="Andreopoulos W."/>
            <person name="LaButti K."/>
            <person name="Hundley H."/>
            <person name="Na H."/>
            <person name="Kuo A."/>
            <person name="Barry K."/>
            <person name="Lipzen A."/>
            <person name="Henrissat B."/>
            <person name="Riley R."/>
            <person name="Ahrendt S."/>
            <person name="Nagy L.G."/>
            <person name="Grigoriev I.V."/>
            <person name="Martin F."/>
            <person name="Rosso M.N."/>
        </authorList>
    </citation>
    <scope>NUCLEOTIDE SEQUENCE</scope>
    <source>
        <strain evidence="1">CBS 384.51</strain>
    </source>
</reference>
<dbReference type="Proteomes" id="UP001055072">
    <property type="component" value="Unassembled WGS sequence"/>
</dbReference>
<accession>A0ACB8U3B5</accession>
<dbReference type="EMBL" id="MU274913">
    <property type="protein sequence ID" value="KAI0088696.1"/>
    <property type="molecule type" value="Genomic_DNA"/>
</dbReference>